<gene>
    <name evidence="1" type="ORF">L6452_29901</name>
</gene>
<name>A0ACB8ZHC2_ARCLA</name>
<dbReference type="EMBL" id="CM042056">
    <property type="protein sequence ID" value="KAI3697131.1"/>
    <property type="molecule type" value="Genomic_DNA"/>
</dbReference>
<proteinExistence type="predicted"/>
<comment type="caution">
    <text evidence="1">The sequence shown here is derived from an EMBL/GenBank/DDBJ whole genome shotgun (WGS) entry which is preliminary data.</text>
</comment>
<reference evidence="1 2" key="2">
    <citation type="journal article" date="2022" name="Mol. Ecol. Resour.">
        <title>The genomes of chicory, endive, great burdock and yacon provide insights into Asteraceae paleo-polyploidization history and plant inulin production.</title>
        <authorList>
            <person name="Fan W."/>
            <person name="Wang S."/>
            <person name="Wang H."/>
            <person name="Wang A."/>
            <person name="Jiang F."/>
            <person name="Liu H."/>
            <person name="Zhao H."/>
            <person name="Xu D."/>
            <person name="Zhang Y."/>
        </authorList>
    </citation>
    <scope>NUCLEOTIDE SEQUENCE [LARGE SCALE GENOMIC DNA]</scope>
    <source>
        <strain evidence="2">cv. Niubang</strain>
    </source>
</reference>
<reference evidence="2" key="1">
    <citation type="journal article" date="2022" name="Mol. Ecol. Resour.">
        <title>The genomes of chicory, endive, great burdock and yacon provide insights into Asteraceae palaeo-polyploidization history and plant inulin production.</title>
        <authorList>
            <person name="Fan W."/>
            <person name="Wang S."/>
            <person name="Wang H."/>
            <person name="Wang A."/>
            <person name="Jiang F."/>
            <person name="Liu H."/>
            <person name="Zhao H."/>
            <person name="Xu D."/>
            <person name="Zhang Y."/>
        </authorList>
    </citation>
    <scope>NUCLEOTIDE SEQUENCE [LARGE SCALE GENOMIC DNA]</scope>
    <source>
        <strain evidence="2">cv. Niubang</strain>
    </source>
</reference>
<dbReference type="Proteomes" id="UP001055879">
    <property type="component" value="Linkage Group LG10"/>
</dbReference>
<sequence>MPASKPYQLLEVSVMSAQDLEPMWGKMKTYATAWIHTRRKLSTRIDTVGGANPTWNDKFVFRVNEEFLNLDDSSVMIEIYATNWFRDTLVGTVRVLVSNVVSQPQTFHNKWYTGGMRCVALQVRRPSGRPQGILNVGMAVLDSSMRSMPLYSGASAVGYCDLMGIKDHDTHQDPNYHRQTQQTQNDENVIDRPFKPKLLRSRSEKSSMFEHLSVANSSLIAVPKKPASSILDEPEFVNLKIKKGKASSVISGAELQEKPKPKGKKKKASSIVGVPIFSKTEPVSKPDKKSGGSIVGKQNLKPSASFPHKASSVWSESEVGPSASEVAMAIMERRYPLDDARSSVLDGWSEDGSEEGLRSKLERWRREKTPLYDHGFSKSSSFRSNGSGHNRRHTVADVPGVFSCFGSVCGMEFQCVCGDPNDMDHDGGLSP</sequence>
<protein>
    <submittedName>
        <fullName evidence="1">Uncharacterized protein</fullName>
    </submittedName>
</protein>
<keyword evidence="2" id="KW-1185">Reference proteome</keyword>
<accession>A0ACB8ZHC2</accession>
<evidence type="ECO:0000313" key="2">
    <source>
        <dbReference type="Proteomes" id="UP001055879"/>
    </source>
</evidence>
<organism evidence="1 2">
    <name type="scientific">Arctium lappa</name>
    <name type="common">Greater burdock</name>
    <name type="synonym">Lappa major</name>
    <dbReference type="NCBI Taxonomy" id="4217"/>
    <lineage>
        <taxon>Eukaryota</taxon>
        <taxon>Viridiplantae</taxon>
        <taxon>Streptophyta</taxon>
        <taxon>Embryophyta</taxon>
        <taxon>Tracheophyta</taxon>
        <taxon>Spermatophyta</taxon>
        <taxon>Magnoliopsida</taxon>
        <taxon>eudicotyledons</taxon>
        <taxon>Gunneridae</taxon>
        <taxon>Pentapetalae</taxon>
        <taxon>asterids</taxon>
        <taxon>campanulids</taxon>
        <taxon>Asterales</taxon>
        <taxon>Asteraceae</taxon>
        <taxon>Carduoideae</taxon>
        <taxon>Cardueae</taxon>
        <taxon>Arctiinae</taxon>
        <taxon>Arctium</taxon>
    </lineage>
</organism>
<evidence type="ECO:0000313" key="1">
    <source>
        <dbReference type="EMBL" id="KAI3697131.1"/>
    </source>
</evidence>